<dbReference type="EMBL" id="CADCVD010000031">
    <property type="protein sequence ID" value="CAA9434079.1"/>
    <property type="molecule type" value="Genomic_DNA"/>
</dbReference>
<organism evidence="1">
    <name type="scientific">uncultured Rubrobacteraceae bacterium</name>
    <dbReference type="NCBI Taxonomy" id="349277"/>
    <lineage>
        <taxon>Bacteria</taxon>
        <taxon>Bacillati</taxon>
        <taxon>Actinomycetota</taxon>
        <taxon>Rubrobacteria</taxon>
        <taxon>Rubrobacterales</taxon>
        <taxon>Rubrobacteraceae</taxon>
        <taxon>environmental samples</taxon>
    </lineage>
</organism>
<gene>
    <name evidence="1" type="ORF">AVDCRST_MAG37-833</name>
</gene>
<name>A0A6J4Q5N7_9ACTN</name>
<dbReference type="AlphaFoldDB" id="A0A6J4Q5N7"/>
<protein>
    <submittedName>
        <fullName evidence="1">Uncharacterized protein</fullName>
    </submittedName>
</protein>
<accession>A0A6J4Q5N7</accession>
<sequence length="37" mass="4208">MLKTPAETCHERSRISYESVLSEGIDRMAKAWDPVAE</sequence>
<proteinExistence type="predicted"/>
<evidence type="ECO:0000313" key="1">
    <source>
        <dbReference type="EMBL" id="CAA9434079.1"/>
    </source>
</evidence>
<reference evidence="1" key="1">
    <citation type="submission" date="2020-02" db="EMBL/GenBank/DDBJ databases">
        <authorList>
            <person name="Meier V. D."/>
        </authorList>
    </citation>
    <scope>NUCLEOTIDE SEQUENCE</scope>
    <source>
        <strain evidence="1">AVDCRST_MAG37</strain>
    </source>
</reference>